<keyword evidence="6 9" id="KW-0812">Transmembrane</keyword>
<feature type="transmembrane region" description="Helical" evidence="9">
    <location>
        <begin position="12"/>
        <end position="35"/>
    </location>
</feature>
<gene>
    <name evidence="11" type="primary">pstA</name>
    <name evidence="11" type="ORF">Q3O59_09450</name>
</gene>
<evidence type="ECO:0000256" key="4">
    <source>
        <dbReference type="ARBA" id="ARBA00022448"/>
    </source>
</evidence>
<name>A0ABT9GRG8_9GAMM</name>
<dbReference type="RefSeq" id="WP_305945349.1">
    <property type="nucleotide sequence ID" value="NZ_JAUZVY010000003.1"/>
</dbReference>
<evidence type="ECO:0000256" key="8">
    <source>
        <dbReference type="ARBA" id="ARBA00023136"/>
    </source>
</evidence>
<evidence type="ECO:0000256" key="6">
    <source>
        <dbReference type="ARBA" id="ARBA00022692"/>
    </source>
</evidence>
<evidence type="ECO:0000256" key="9">
    <source>
        <dbReference type="RuleBase" id="RU363043"/>
    </source>
</evidence>
<feature type="transmembrane region" description="Helical" evidence="9">
    <location>
        <begin position="421"/>
        <end position="443"/>
    </location>
</feature>
<comment type="caution">
    <text evidence="11">The sequence shown here is derived from an EMBL/GenBank/DDBJ whole genome shotgun (WGS) entry which is preliminary data.</text>
</comment>
<evidence type="ECO:0000256" key="3">
    <source>
        <dbReference type="ARBA" id="ARBA00016864"/>
    </source>
</evidence>
<evidence type="ECO:0000256" key="2">
    <source>
        <dbReference type="ARBA" id="ARBA00007069"/>
    </source>
</evidence>
<organism evidence="11 12">
    <name type="scientific">Alkalimonas delamerensis</name>
    <dbReference type="NCBI Taxonomy" id="265981"/>
    <lineage>
        <taxon>Bacteria</taxon>
        <taxon>Pseudomonadati</taxon>
        <taxon>Pseudomonadota</taxon>
        <taxon>Gammaproteobacteria</taxon>
        <taxon>Alkalimonas</taxon>
    </lineage>
</organism>
<sequence>MRQWWQQGSPWVWLSASALLLCLGLFMALLGLIAVKGMQHFWPAPLVQFQLSEQDTPQLGRLVRQVSDRSEAATNGLWLLDRGDGLSKENAENTASSGRYLLLEAQQLLPERPSNAVLVQLHDGRTLYGTMLDAAEVWQSQEQAETGLWLELASQRPVLLPAEDIRAYWLPNQLSLWQRGAVFWQEWRHFLTAAPSQNQSAGGIFPAIFGTLVMVLLMAVLVTPFGILAAIYLHEYAPKNWLTQLIRTSVYNLAGIPSVVMGVFGLAFFVYVLGGSLDRLFYADQLPAPTFGTPGLFWAALTLALLTLPVVIVATEEGLSRLPQAQRLGSFALGATQAETIWKVVVPQAAPAMLTGLILAIARAAGEVAPLMLVGVVKSAPQLPVDMQFPFIHLERKFMHLGYHLYDVGFQSPDAEVAMSLVYAIGLVLLTLILLLNLSAFLLRQRLRRKYRLID</sequence>
<evidence type="ECO:0000313" key="12">
    <source>
        <dbReference type="Proteomes" id="UP001236258"/>
    </source>
</evidence>
<evidence type="ECO:0000256" key="1">
    <source>
        <dbReference type="ARBA" id="ARBA00004651"/>
    </source>
</evidence>
<dbReference type="Proteomes" id="UP001236258">
    <property type="component" value="Unassembled WGS sequence"/>
</dbReference>
<keyword evidence="8 9" id="KW-0472">Membrane</keyword>
<dbReference type="InterPro" id="IPR000515">
    <property type="entry name" value="MetI-like"/>
</dbReference>
<dbReference type="InterPro" id="IPR005672">
    <property type="entry name" value="Phosphate_PstA"/>
</dbReference>
<evidence type="ECO:0000259" key="10">
    <source>
        <dbReference type="PROSITE" id="PS50928"/>
    </source>
</evidence>
<reference evidence="11 12" key="1">
    <citation type="submission" date="2023-08" db="EMBL/GenBank/DDBJ databases">
        <authorList>
            <person name="Joshi A."/>
            <person name="Thite S."/>
        </authorList>
    </citation>
    <scope>NUCLEOTIDE SEQUENCE [LARGE SCALE GENOMIC DNA]</scope>
    <source>
        <strain evidence="11 12">1E1</strain>
    </source>
</reference>
<keyword evidence="12" id="KW-1185">Reference proteome</keyword>
<dbReference type="NCBIfam" id="TIGR00974">
    <property type="entry name" value="3a0107s02c"/>
    <property type="match status" value="1"/>
</dbReference>
<accession>A0ABT9GRG8</accession>
<dbReference type="Pfam" id="PF00528">
    <property type="entry name" value="BPD_transp_1"/>
    <property type="match status" value="1"/>
</dbReference>
<feature type="transmembrane region" description="Helical" evidence="9">
    <location>
        <begin position="207"/>
        <end position="233"/>
    </location>
</feature>
<evidence type="ECO:0000313" key="11">
    <source>
        <dbReference type="EMBL" id="MDP4529256.1"/>
    </source>
</evidence>
<keyword evidence="5 9" id="KW-1003">Cell membrane</keyword>
<dbReference type="InterPro" id="IPR035906">
    <property type="entry name" value="MetI-like_sf"/>
</dbReference>
<feature type="transmembrane region" description="Helical" evidence="9">
    <location>
        <begin position="253"/>
        <end position="274"/>
    </location>
</feature>
<protein>
    <recommendedName>
        <fullName evidence="3 9">Phosphate transport system permease protein PstA</fullName>
    </recommendedName>
</protein>
<dbReference type="PANTHER" id="PTHR43470">
    <property type="entry name" value="PHOSPHATE TRANSPORT SYSTEM PERMEASE PROTEIN PSTA-RELATED"/>
    <property type="match status" value="1"/>
</dbReference>
<comment type="similarity">
    <text evidence="2 9">Belongs to the binding-protein-dependent transport system permease family. CysTW subfamily.</text>
</comment>
<feature type="transmembrane region" description="Helical" evidence="9">
    <location>
        <begin position="295"/>
        <end position="314"/>
    </location>
</feature>
<dbReference type="EMBL" id="JAUZVY010000003">
    <property type="protein sequence ID" value="MDP4529256.1"/>
    <property type="molecule type" value="Genomic_DNA"/>
</dbReference>
<dbReference type="Gene3D" id="1.10.3720.10">
    <property type="entry name" value="MetI-like"/>
    <property type="match status" value="1"/>
</dbReference>
<dbReference type="PROSITE" id="PS50928">
    <property type="entry name" value="ABC_TM1"/>
    <property type="match status" value="1"/>
</dbReference>
<dbReference type="SUPFAM" id="SSF161098">
    <property type="entry name" value="MetI-like"/>
    <property type="match status" value="1"/>
</dbReference>
<proteinExistence type="inferred from homology"/>
<evidence type="ECO:0000256" key="7">
    <source>
        <dbReference type="ARBA" id="ARBA00022989"/>
    </source>
</evidence>
<dbReference type="CDD" id="cd06261">
    <property type="entry name" value="TM_PBP2"/>
    <property type="match status" value="1"/>
</dbReference>
<keyword evidence="7 9" id="KW-1133">Transmembrane helix</keyword>
<feature type="domain" description="ABC transmembrane type-1" evidence="10">
    <location>
        <begin position="208"/>
        <end position="440"/>
    </location>
</feature>
<comment type="subcellular location">
    <subcellularLocation>
        <location evidence="9">Cell inner membrane</location>
        <topology evidence="9">Multi-pass membrane protein</topology>
    </subcellularLocation>
    <subcellularLocation>
        <location evidence="1">Cell membrane</location>
        <topology evidence="1">Multi-pass membrane protein</topology>
    </subcellularLocation>
</comment>
<comment type="caution">
    <text evidence="9">Lacks conserved residue(s) required for the propagation of feature annotation.</text>
</comment>
<keyword evidence="4" id="KW-0813">Transport</keyword>
<evidence type="ECO:0000256" key="5">
    <source>
        <dbReference type="ARBA" id="ARBA00022475"/>
    </source>
</evidence>
<dbReference type="PANTHER" id="PTHR43470:SF6">
    <property type="entry name" value="PHOSPHATE TRANSPORT SYSTEM PERMEASE PROTEIN PSTA"/>
    <property type="match status" value="1"/>
</dbReference>